<dbReference type="EMBL" id="CP025012">
    <property type="protein sequence ID" value="AUW41496.1"/>
    <property type="molecule type" value="Genomic_DNA"/>
</dbReference>
<sequence>MQAGAALMLNGDRSHSTKMRLKCRSLKFELNLPQMRVSFEKRHSQLGGRVKTHRTTGLIRRQEPDGENRMGDDNVVSDQRILLVWPRARASFRLQHGEFRQARQRPAIAAFRCVHGGKRRL</sequence>
<evidence type="ECO:0000313" key="3">
    <source>
        <dbReference type="Proteomes" id="UP000238523"/>
    </source>
</evidence>
<dbReference type="AlphaFoldDB" id="A0A2K9YZT5"/>
<organism evidence="2 3">
    <name type="scientific">Rhizobium leguminosarum</name>
    <dbReference type="NCBI Taxonomy" id="384"/>
    <lineage>
        <taxon>Bacteria</taxon>
        <taxon>Pseudomonadati</taxon>
        <taxon>Pseudomonadota</taxon>
        <taxon>Alphaproteobacteria</taxon>
        <taxon>Hyphomicrobiales</taxon>
        <taxon>Rhizobiaceae</taxon>
        <taxon>Rhizobium/Agrobacterium group</taxon>
        <taxon>Rhizobium</taxon>
    </lineage>
</organism>
<feature type="region of interest" description="Disordered" evidence="1">
    <location>
        <begin position="42"/>
        <end position="73"/>
    </location>
</feature>
<gene>
    <name evidence="2" type="ORF">CUJ84_Chr001097</name>
</gene>
<proteinExistence type="predicted"/>
<evidence type="ECO:0000256" key="1">
    <source>
        <dbReference type="SAM" id="MobiDB-lite"/>
    </source>
</evidence>
<protein>
    <submittedName>
        <fullName evidence="2">Uncharacterized protein</fullName>
    </submittedName>
</protein>
<name>A0A2K9YZT5_RHILE</name>
<reference evidence="2 3" key="1">
    <citation type="submission" date="2017-11" db="EMBL/GenBank/DDBJ databases">
        <title>Complete genome of Rhizobium leguminosarum Norway, an ineffective micro-symbiont.</title>
        <authorList>
            <person name="Hoffrichter A."/>
            <person name="Liang J."/>
            <person name="Brachmann A."/>
            <person name="Marin M."/>
        </authorList>
    </citation>
    <scope>NUCLEOTIDE SEQUENCE [LARGE SCALE GENOMIC DNA]</scope>
    <source>
        <strain evidence="2 3">Norway</strain>
    </source>
</reference>
<evidence type="ECO:0000313" key="2">
    <source>
        <dbReference type="EMBL" id="AUW41496.1"/>
    </source>
</evidence>
<dbReference type="Proteomes" id="UP000238523">
    <property type="component" value="Chromosome"/>
</dbReference>
<feature type="compositionally biased region" description="Basic and acidic residues" evidence="1">
    <location>
        <begin position="60"/>
        <end position="72"/>
    </location>
</feature>
<accession>A0A2K9YZT5</accession>